<dbReference type="EMBL" id="FNAC01000002">
    <property type="protein sequence ID" value="SDC61539.1"/>
    <property type="molecule type" value="Genomic_DNA"/>
</dbReference>
<gene>
    <name evidence="2" type="ORF">SAMN04488104_1002178</name>
</gene>
<proteinExistence type="predicted"/>
<evidence type="ECO:0000256" key="1">
    <source>
        <dbReference type="SAM" id="Phobius"/>
    </source>
</evidence>
<feature type="transmembrane region" description="Helical" evidence="1">
    <location>
        <begin position="6"/>
        <end position="27"/>
    </location>
</feature>
<dbReference type="Proteomes" id="UP000199060">
    <property type="component" value="Unassembled WGS sequence"/>
</dbReference>
<keyword evidence="1" id="KW-0472">Membrane</keyword>
<sequence>MPETTLIIVVVLGNLKLIAIANNKLIVVNKKQPKLNSVLFSKL</sequence>
<reference evidence="3" key="1">
    <citation type="submission" date="2016-10" db="EMBL/GenBank/DDBJ databases">
        <authorList>
            <person name="Varghese N."/>
            <person name="Submissions S."/>
        </authorList>
    </citation>
    <scope>NUCLEOTIDE SEQUENCE [LARGE SCALE GENOMIC DNA]</scope>
    <source>
        <strain evidence="3">DSM 23095</strain>
    </source>
</reference>
<evidence type="ECO:0000313" key="3">
    <source>
        <dbReference type="Proteomes" id="UP000199060"/>
    </source>
</evidence>
<name>A0A1G6N118_9BACT</name>
<dbReference type="AlphaFoldDB" id="A0A1G6N118"/>
<evidence type="ECO:0000313" key="2">
    <source>
        <dbReference type="EMBL" id="SDC61539.1"/>
    </source>
</evidence>
<accession>A0A1G6N118</accession>
<keyword evidence="1" id="KW-0812">Transmembrane</keyword>
<organism evidence="2 3">
    <name type="scientific">Algoriphagus faecimaris</name>
    <dbReference type="NCBI Taxonomy" id="686796"/>
    <lineage>
        <taxon>Bacteria</taxon>
        <taxon>Pseudomonadati</taxon>
        <taxon>Bacteroidota</taxon>
        <taxon>Cytophagia</taxon>
        <taxon>Cytophagales</taxon>
        <taxon>Cyclobacteriaceae</taxon>
        <taxon>Algoriphagus</taxon>
    </lineage>
</organism>
<keyword evidence="1" id="KW-1133">Transmembrane helix</keyword>
<keyword evidence="3" id="KW-1185">Reference proteome</keyword>
<protein>
    <submittedName>
        <fullName evidence="2">Uncharacterized protein</fullName>
    </submittedName>
</protein>